<reference evidence="6 7" key="1">
    <citation type="submission" date="2017-04" db="EMBL/GenBank/DDBJ databases">
        <authorList>
            <person name="Afonso C.L."/>
            <person name="Miller P.J."/>
            <person name="Scott M.A."/>
            <person name="Spackman E."/>
            <person name="Goraichik I."/>
            <person name="Dimitrov K.M."/>
            <person name="Suarez D.L."/>
            <person name="Swayne D.E."/>
        </authorList>
    </citation>
    <scope>NUCLEOTIDE SEQUENCE [LARGE SCALE GENOMIC DNA]</scope>
    <source>
        <strain evidence="6 7">DSM 12816</strain>
    </source>
</reference>
<dbReference type="GO" id="GO:0046872">
    <property type="term" value="F:metal ion binding"/>
    <property type="evidence" value="ECO:0007669"/>
    <property type="project" value="UniProtKB-KW"/>
</dbReference>
<evidence type="ECO:0000313" key="7">
    <source>
        <dbReference type="Proteomes" id="UP000192790"/>
    </source>
</evidence>
<sequence>MGIHCDTTRCTGCGVCVVACMDERDRTSPLRRIVRRERVEAGEVQIAFDSRGCLHCVTTKCAPACPNGCIVKDPETGLVVHNRAPCIGCGKCAEACPFGAISFDENHIIQKCDGCIERVRRGLLPACVAACPQQALQFDR</sequence>
<dbReference type="RefSeq" id="WP_084235067.1">
    <property type="nucleotide sequence ID" value="NZ_FWXW01000006.1"/>
</dbReference>
<name>A0A1W2BUN0_9FIRM</name>
<dbReference type="Pfam" id="PF13247">
    <property type="entry name" value="Fer4_11"/>
    <property type="match status" value="1"/>
</dbReference>
<dbReference type="EMBL" id="FWXW01000006">
    <property type="protein sequence ID" value="SMC76581.1"/>
    <property type="molecule type" value="Genomic_DNA"/>
</dbReference>
<dbReference type="PANTHER" id="PTHR43177">
    <property type="entry name" value="PROTEIN NRFC"/>
    <property type="match status" value="1"/>
</dbReference>
<dbReference type="AlphaFoldDB" id="A0A1W2BUN0"/>
<proteinExistence type="predicted"/>
<dbReference type="SUPFAM" id="SSF54862">
    <property type="entry name" value="4Fe-4S ferredoxins"/>
    <property type="match status" value="1"/>
</dbReference>
<evidence type="ECO:0000313" key="6">
    <source>
        <dbReference type="EMBL" id="SMC76581.1"/>
    </source>
</evidence>
<evidence type="ECO:0000256" key="3">
    <source>
        <dbReference type="ARBA" id="ARBA00023004"/>
    </source>
</evidence>
<dbReference type="PROSITE" id="PS51379">
    <property type="entry name" value="4FE4S_FER_2"/>
    <property type="match status" value="3"/>
</dbReference>
<evidence type="ECO:0000259" key="5">
    <source>
        <dbReference type="PROSITE" id="PS51379"/>
    </source>
</evidence>
<dbReference type="STRING" id="1122930.SAMN02745168_2392"/>
<dbReference type="PROSITE" id="PS00198">
    <property type="entry name" value="4FE4S_FER_1"/>
    <property type="match status" value="1"/>
</dbReference>
<dbReference type="Proteomes" id="UP000192790">
    <property type="component" value="Unassembled WGS sequence"/>
</dbReference>
<protein>
    <submittedName>
        <fullName evidence="6">4Fe-4S dicluster domain-containing protein</fullName>
    </submittedName>
</protein>
<evidence type="ECO:0000256" key="1">
    <source>
        <dbReference type="ARBA" id="ARBA00022485"/>
    </source>
</evidence>
<accession>A0A1W2BUN0</accession>
<keyword evidence="4" id="KW-0411">Iron-sulfur</keyword>
<gene>
    <name evidence="6" type="ORF">SAMN02745168_2392</name>
</gene>
<evidence type="ECO:0000256" key="2">
    <source>
        <dbReference type="ARBA" id="ARBA00022723"/>
    </source>
</evidence>
<organism evidence="6 7">
    <name type="scientific">Papillibacter cinnamivorans DSM 12816</name>
    <dbReference type="NCBI Taxonomy" id="1122930"/>
    <lineage>
        <taxon>Bacteria</taxon>
        <taxon>Bacillati</taxon>
        <taxon>Bacillota</taxon>
        <taxon>Clostridia</taxon>
        <taxon>Eubacteriales</taxon>
        <taxon>Oscillospiraceae</taxon>
        <taxon>Papillibacter</taxon>
    </lineage>
</organism>
<dbReference type="Gene3D" id="3.30.70.20">
    <property type="match status" value="2"/>
</dbReference>
<feature type="domain" description="4Fe-4S ferredoxin-type" evidence="5">
    <location>
        <begin position="1"/>
        <end position="20"/>
    </location>
</feature>
<evidence type="ECO:0000256" key="4">
    <source>
        <dbReference type="ARBA" id="ARBA00023014"/>
    </source>
</evidence>
<dbReference type="InterPro" id="IPR017900">
    <property type="entry name" value="4Fe4S_Fe_S_CS"/>
</dbReference>
<dbReference type="InterPro" id="IPR050954">
    <property type="entry name" value="ET_IronSulfur_Cluster-Binding"/>
</dbReference>
<keyword evidence="7" id="KW-1185">Reference proteome</keyword>
<keyword evidence="1" id="KW-0004">4Fe-4S</keyword>
<dbReference type="InterPro" id="IPR017896">
    <property type="entry name" value="4Fe4S_Fe-S-bd"/>
</dbReference>
<dbReference type="GO" id="GO:0051539">
    <property type="term" value="F:4 iron, 4 sulfur cluster binding"/>
    <property type="evidence" value="ECO:0007669"/>
    <property type="project" value="UniProtKB-KW"/>
</dbReference>
<dbReference type="OrthoDB" id="9806398at2"/>
<feature type="domain" description="4Fe-4S ferredoxin-type" evidence="5">
    <location>
        <begin position="44"/>
        <end position="75"/>
    </location>
</feature>
<keyword evidence="2" id="KW-0479">Metal-binding</keyword>
<feature type="domain" description="4Fe-4S ferredoxin-type" evidence="5">
    <location>
        <begin position="77"/>
        <end position="106"/>
    </location>
</feature>
<dbReference type="PANTHER" id="PTHR43177:SF3">
    <property type="entry name" value="PROTEIN NRFC HOMOLOG"/>
    <property type="match status" value="1"/>
</dbReference>
<keyword evidence="3" id="KW-0408">Iron</keyword>